<evidence type="ECO:0000256" key="4">
    <source>
        <dbReference type="ARBA" id="ARBA00022763"/>
    </source>
</evidence>
<proteinExistence type="predicted"/>
<gene>
    <name evidence="9" type="ORF">PU560_02500</name>
</gene>
<protein>
    <submittedName>
        <fullName evidence="9">Helix-hairpin-helix domain-containing protein</fullName>
    </submittedName>
</protein>
<dbReference type="PROSITE" id="PS50172">
    <property type="entry name" value="BRCT"/>
    <property type="match status" value="1"/>
</dbReference>
<keyword evidence="10" id="KW-1185">Reference proteome</keyword>
<evidence type="ECO:0000256" key="2">
    <source>
        <dbReference type="ARBA" id="ARBA00022705"/>
    </source>
</evidence>
<evidence type="ECO:0000313" key="9">
    <source>
        <dbReference type="EMBL" id="MDD9205335.1"/>
    </source>
</evidence>
<evidence type="ECO:0000256" key="3">
    <source>
        <dbReference type="ARBA" id="ARBA00022723"/>
    </source>
</evidence>
<keyword evidence="1" id="KW-0436">Ligase</keyword>
<dbReference type="Pfam" id="PF12826">
    <property type="entry name" value="HHH_2"/>
    <property type="match status" value="1"/>
</dbReference>
<keyword evidence="6" id="KW-0520">NAD</keyword>
<feature type="non-terminal residue" evidence="9">
    <location>
        <position position="372"/>
    </location>
</feature>
<dbReference type="Gene3D" id="6.20.10.30">
    <property type="match status" value="1"/>
</dbReference>
<dbReference type="Gene3D" id="1.10.150.20">
    <property type="entry name" value="5' to 3' exonuclease, C-terminal subdomain"/>
    <property type="match status" value="2"/>
</dbReference>
<dbReference type="InterPro" id="IPR004149">
    <property type="entry name" value="Znf_DNAligase_C4"/>
</dbReference>
<feature type="non-terminal residue" evidence="9">
    <location>
        <position position="1"/>
    </location>
</feature>
<evidence type="ECO:0000256" key="1">
    <source>
        <dbReference type="ARBA" id="ARBA00022598"/>
    </source>
</evidence>
<dbReference type="InterPro" id="IPR036420">
    <property type="entry name" value="BRCT_dom_sf"/>
</dbReference>
<keyword evidence="3" id="KW-0479">Metal-binding</keyword>
<keyword evidence="7" id="KW-0234">DNA repair</keyword>
<dbReference type="SUPFAM" id="SSF50249">
    <property type="entry name" value="Nucleic acid-binding proteins"/>
    <property type="match status" value="1"/>
</dbReference>
<dbReference type="InterPro" id="IPR010994">
    <property type="entry name" value="RuvA_2-like"/>
</dbReference>
<evidence type="ECO:0000256" key="7">
    <source>
        <dbReference type="ARBA" id="ARBA00023204"/>
    </source>
</evidence>
<keyword evidence="4" id="KW-0227">DNA damage</keyword>
<evidence type="ECO:0000259" key="8">
    <source>
        <dbReference type="PROSITE" id="PS50172"/>
    </source>
</evidence>
<dbReference type="Pfam" id="PF03119">
    <property type="entry name" value="DNA_ligase_ZBD"/>
    <property type="match status" value="1"/>
</dbReference>
<dbReference type="Proteomes" id="UP001165561">
    <property type="component" value="Unassembled WGS sequence"/>
</dbReference>
<dbReference type="InterPro" id="IPR001357">
    <property type="entry name" value="BRCT_dom"/>
</dbReference>
<dbReference type="Gene3D" id="3.40.50.10190">
    <property type="entry name" value="BRCT domain"/>
    <property type="match status" value="1"/>
</dbReference>
<evidence type="ECO:0000256" key="5">
    <source>
        <dbReference type="ARBA" id="ARBA00022833"/>
    </source>
</evidence>
<keyword evidence="5" id="KW-0862">Zinc</keyword>
<keyword evidence="2" id="KW-0235">DNA replication</keyword>
<dbReference type="EMBL" id="JARACI010000430">
    <property type="protein sequence ID" value="MDD9205335.1"/>
    <property type="molecule type" value="Genomic_DNA"/>
</dbReference>
<accession>A0ABT5TTE2</accession>
<dbReference type="InterPro" id="IPR004150">
    <property type="entry name" value="NAD_DNA_ligase_OB"/>
</dbReference>
<dbReference type="InterPro" id="IPR013840">
    <property type="entry name" value="DNAligase_N"/>
</dbReference>
<dbReference type="InterPro" id="IPR041663">
    <property type="entry name" value="DisA/LigA_HHH"/>
</dbReference>
<dbReference type="SUPFAM" id="SSF47781">
    <property type="entry name" value="RuvA domain 2-like"/>
    <property type="match status" value="2"/>
</dbReference>
<organism evidence="9 10">
    <name type="scientific">Georgenia halotolerans</name>
    <dbReference type="NCBI Taxonomy" id="3028317"/>
    <lineage>
        <taxon>Bacteria</taxon>
        <taxon>Bacillati</taxon>
        <taxon>Actinomycetota</taxon>
        <taxon>Actinomycetes</taxon>
        <taxon>Micrococcales</taxon>
        <taxon>Bogoriellaceae</taxon>
        <taxon>Georgenia</taxon>
    </lineage>
</organism>
<evidence type="ECO:0000313" key="10">
    <source>
        <dbReference type="Proteomes" id="UP001165561"/>
    </source>
</evidence>
<sequence>GIMEPIKVAGSTVELATLHNAQEVARKGVLIGDTVVLRKAGDVIPEIVAPVVDLRDGSERAFVMPTQCPSCGTTLAPAKEGDVDLRCPNTRSCPAQLTGRVAHVASRGALDIEALGEESALALTHPDARRAAALADLARGGAVDTEHGRVRLDASEPGPVPDDARLAELGLPAPQQGVLDSEAGLFELDADRLRGVWVWQPRTDKGRPTGDWRVTRAFWTKRRYRSDGSVDKETQPSKNLERMLAELESAKARPLWRVLVALSIRHVGPTAARALATRYGSMDAIRAADEEELAGVDGVGPVIARALREWFEEEWHREILDRWAAAGVRMQDERDASVPRTLEGLTVVVTGSLEGYSRDSAKEAILTRGGKA</sequence>
<dbReference type="Gene3D" id="2.40.50.140">
    <property type="entry name" value="Nucleic acid-binding proteins"/>
    <property type="match status" value="1"/>
</dbReference>
<dbReference type="InterPro" id="IPR012340">
    <property type="entry name" value="NA-bd_OB-fold"/>
</dbReference>
<dbReference type="SMART" id="SM00532">
    <property type="entry name" value="LIGANc"/>
    <property type="match status" value="1"/>
</dbReference>
<feature type="domain" description="BRCT" evidence="8">
    <location>
        <begin position="337"/>
        <end position="372"/>
    </location>
</feature>
<name>A0ABT5TTE2_9MICO</name>
<dbReference type="Pfam" id="PF03120">
    <property type="entry name" value="OB_DNA_ligase"/>
    <property type="match status" value="1"/>
</dbReference>
<reference evidence="9" key="1">
    <citation type="submission" date="2023-02" db="EMBL/GenBank/DDBJ databases">
        <title>Georgenia sp.10Sc9-8, isolated from a soil sample collected from the Taklamakan desert.</title>
        <authorList>
            <person name="Liu S."/>
        </authorList>
    </citation>
    <scope>NUCLEOTIDE SEQUENCE</scope>
    <source>
        <strain evidence="9">10Sc9-8</strain>
    </source>
</reference>
<comment type="caution">
    <text evidence="9">The sequence shown here is derived from an EMBL/GenBank/DDBJ whole genome shotgun (WGS) entry which is preliminary data.</text>
</comment>
<evidence type="ECO:0000256" key="6">
    <source>
        <dbReference type="ARBA" id="ARBA00023027"/>
    </source>
</evidence>